<evidence type="ECO:0000313" key="4">
    <source>
        <dbReference type="WBParaSite" id="TCONS_00001592.p1"/>
    </source>
</evidence>
<dbReference type="PANTHER" id="PTHR21096">
    <property type="entry name" value="PROTEIN FAM136A"/>
    <property type="match status" value="1"/>
</dbReference>
<dbReference type="WBParaSite" id="TCONS_00001592.p1">
    <property type="protein sequence ID" value="TCONS_00001592.p1"/>
    <property type="gene ID" value="XLOC_001469"/>
</dbReference>
<keyword evidence="2" id="KW-1185">Reference proteome</keyword>
<reference evidence="3" key="1">
    <citation type="submission" date="2015-08" db="UniProtKB">
        <authorList>
            <consortium name="WormBaseParasite"/>
        </authorList>
    </citation>
    <scope>IDENTIFICATION</scope>
</reference>
<protein>
    <submittedName>
        <fullName evidence="3 4">Protein FAM136A</fullName>
    </submittedName>
</protein>
<dbReference type="STRING" id="6248.A0A0K0DTZ5"/>
<dbReference type="Pfam" id="PF05811">
    <property type="entry name" value="DUF842"/>
    <property type="match status" value="1"/>
</dbReference>
<dbReference type="PANTHER" id="PTHR21096:SF0">
    <property type="entry name" value="PROTEIN FAM136A"/>
    <property type="match status" value="1"/>
</dbReference>
<evidence type="ECO:0000256" key="1">
    <source>
        <dbReference type="ARBA" id="ARBA00009952"/>
    </source>
</evidence>
<dbReference type="Proteomes" id="UP000035681">
    <property type="component" value="Unplaced"/>
</dbReference>
<sequence>MEGAQRRMTDSVEKFADEIDRKYLRTIKKAMFDCSSKCFSNKNASRVEIDRCIESCGSSTDAAQRYFNKELETLGQQLNRCVMSAYDKAVQKYGEPKSSDDSRKIQEFMDSRVNTCVDEHLALLPNIEKKFVNDLYNKLK</sequence>
<accession>A0A0K0DTZ5</accession>
<dbReference type="GO" id="GO:0005737">
    <property type="term" value="C:cytoplasm"/>
    <property type="evidence" value="ECO:0007669"/>
    <property type="project" value="TreeGrafter"/>
</dbReference>
<evidence type="ECO:0000313" key="2">
    <source>
        <dbReference type="Proteomes" id="UP000035681"/>
    </source>
</evidence>
<comment type="similarity">
    <text evidence="1">Belongs to the FAM136 family.</text>
</comment>
<name>A0A0K0DTZ5_STRER</name>
<proteinExistence type="inferred from homology"/>
<dbReference type="WBParaSite" id="SSTP_0000071100.1">
    <property type="protein sequence ID" value="SSTP_0000071100.1"/>
    <property type="gene ID" value="SSTP_0000071100"/>
</dbReference>
<dbReference type="InterPro" id="IPR008560">
    <property type="entry name" value="DUF842_euk"/>
</dbReference>
<dbReference type="AlphaFoldDB" id="A0A0K0DTZ5"/>
<organism evidence="3">
    <name type="scientific">Strongyloides stercoralis</name>
    <name type="common">Threadworm</name>
    <dbReference type="NCBI Taxonomy" id="6248"/>
    <lineage>
        <taxon>Eukaryota</taxon>
        <taxon>Metazoa</taxon>
        <taxon>Ecdysozoa</taxon>
        <taxon>Nematoda</taxon>
        <taxon>Chromadorea</taxon>
        <taxon>Rhabditida</taxon>
        <taxon>Tylenchina</taxon>
        <taxon>Panagrolaimomorpha</taxon>
        <taxon>Strongyloidoidea</taxon>
        <taxon>Strongyloididae</taxon>
        <taxon>Strongyloides</taxon>
    </lineage>
</organism>
<evidence type="ECO:0000313" key="3">
    <source>
        <dbReference type="WBParaSite" id="SSTP_0000071100.1"/>
    </source>
</evidence>